<gene>
    <name evidence="1" type="ORF">S01H4_04715</name>
</gene>
<comment type="caution">
    <text evidence="1">The sequence shown here is derived from an EMBL/GenBank/DDBJ whole genome shotgun (WGS) entry which is preliminary data.</text>
</comment>
<feature type="non-terminal residue" evidence="1">
    <location>
        <position position="1"/>
    </location>
</feature>
<dbReference type="AlphaFoldDB" id="X1B2A7"/>
<accession>X1B2A7</accession>
<organism evidence="1">
    <name type="scientific">marine sediment metagenome</name>
    <dbReference type="NCBI Taxonomy" id="412755"/>
    <lineage>
        <taxon>unclassified sequences</taxon>
        <taxon>metagenomes</taxon>
        <taxon>ecological metagenomes</taxon>
    </lineage>
</organism>
<evidence type="ECO:0000313" key="1">
    <source>
        <dbReference type="EMBL" id="GAG66126.1"/>
    </source>
</evidence>
<name>X1B2A7_9ZZZZ</name>
<sequence length="99" mass="11729">DVLAAREVDIIRVVGKKNPVRVYEILDELKYLSEEKYKSIEIFQRALESYRACKWEEAVTLFKKLKDDKLINVYIERCRKLEKSPPPDDWDGVVDLKVK</sequence>
<reference evidence="1" key="1">
    <citation type="journal article" date="2014" name="Front. Microbiol.">
        <title>High frequency of phylogenetically diverse reductive dehalogenase-homologous genes in deep subseafloor sedimentary metagenomes.</title>
        <authorList>
            <person name="Kawai M."/>
            <person name="Futagami T."/>
            <person name="Toyoda A."/>
            <person name="Takaki Y."/>
            <person name="Nishi S."/>
            <person name="Hori S."/>
            <person name="Arai W."/>
            <person name="Tsubouchi T."/>
            <person name="Morono Y."/>
            <person name="Uchiyama I."/>
            <person name="Ito T."/>
            <person name="Fujiyama A."/>
            <person name="Inagaki F."/>
            <person name="Takami H."/>
        </authorList>
    </citation>
    <scope>NUCLEOTIDE SEQUENCE</scope>
    <source>
        <strain evidence="1">Expedition CK06-06</strain>
    </source>
</reference>
<protein>
    <submittedName>
        <fullName evidence="1">Uncharacterized protein</fullName>
    </submittedName>
</protein>
<dbReference type="EMBL" id="BART01001291">
    <property type="protein sequence ID" value="GAG66126.1"/>
    <property type="molecule type" value="Genomic_DNA"/>
</dbReference>
<proteinExistence type="predicted"/>